<reference evidence="4 5" key="1">
    <citation type="journal article" date="2020" name="G3 (Bethesda)">
        <title>CeMbio - The Caenorhabditis elegans Microbiome Resource.</title>
        <authorList>
            <person name="Dirksen P."/>
            <person name="Assie A."/>
            <person name="Zimmermann J."/>
            <person name="Zhang F."/>
            <person name="Tietje A.M."/>
            <person name="Marsh S.A."/>
            <person name="Felix M.A."/>
            <person name="Shapira M."/>
            <person name="Kaleta C."/>
            <person name="Schulenburg H."/>
            <person name="Samuel B."/>
        </authorList>
    </citation>
    <scope>NUCLEOTIDE SEQUENCE [LARGE SCALE GENOMIC DNA]</scope>
    <source>
        <strain evidence="4 5">BIGb0172</strain>
    </source>
</reference>
<evidence type="ECO:0000256" key="1">
    <source>
        <dbReference type="ARBA" id="ARBA00008324"/>
    </source>
</evidence>
<keyword evidence="2" id="KW-0378">Hydrolase</keyword>
<proteinExistence type="inferred from homology"/>
<dbReference type="Pfam" id="PF03061">
    <property type="entry name" value="4HBT"/>
    <property type="match status" value="1"/>
</dbReference>
<dbReference type="GO" id="GO:0047617">
    <property type="term" value="F:fatty acyl-CoA hydrolase activity"/>
    <property type="evidence" value="ECO:0007669"/>
    <property type="project" value="InterPro"/>
</dbReference>
<dbReference type="PANTHER" id="PTHR21660:SF1">
    <property type="entry name" value="ACYL-COENZYME A THIOESTERASE 13"/>
    <property type="match status" value="1"/>
</dbReference>
<evidence type="ECO:0000313" key="4">
    <source>
        <dbReference type="EMBL" id="QMV74756.1"/>
    </source>
</evidence>
<dbReference type="NCBIfam" id="TIGR00369">
    <property type="entry name" value="unchar_dom_1"/>
    <property type="match status" value="1"/>
</dbReference>
<dbReference type="InterPro" id="IPR029069">
    <property type="entry name" value="HotDog_dom_sf"/>
</dbReference>
<sequence>MTAADPEPALSAYPEVAPFAEWLGLVTETAAGGRAVLRLALRKELLNRRGAIHGGVLASMLDSAMARASRTLEGVEELGGTTDLHVQYMQPAEGDLQVKAWVEHAAQTLVFCRAEIRDAADRLVASGTASLRIRRKRSQRSP</sequence>
<accession>A0A7G5EL81</accession>
<organism evidence="4 5">
    <name type="scientific">Comamonas piscis</name>
    <dbReference type="NCBI Taxonomy" id="1562974"/>
    <lineage>
        <taxon>Bacteria</taxon>
        <taxon>Pseudomonadati</taxon>
        <taxon>Pseudomonadota</taxon>
        <taxon>Betaproteobacteria</taxon>
        <taxon>Burkholderiales</taxon>
        <taxon>Comamonadaceae</taxon>
        <taxon>Comamonas</taxon>
    </lineage>
</organism>
<keyword evidence="5" id="KW-1185">Reference proteome</keyword>
<dbReference type="Gene3D" id="3.10.129.10">
    <property type="entry name" value="Hotdog Thioesterase"/>
    <property type="match status" value="1"/>
</dbReference>
<evidence type="ECO:0000313" key="5">
    <source>
        <dbReference type="Proteomes" id="UP000515240"/>
    </source>
</evidence>
<dbReference type="PANTHER" id="PTHR21660">
    <property type="entry name" value="THIOESTERASE SUPERFAMILY MEMBER-RELATED"/>
    <property type="match status" value="1"/>
</dbReference>
<dbReference type="CDD" id="cd03443">
    <property type="entry name" value="PaaI_thioesterase"/>
    <property type="match status" value="1"/>
</dbReference>
<dbReference type="InterPro" id="IPR003736">
    <property type="entry name" value="PAAI_dom"/>
</dbReference>
<feature type="domain" description="Thioesterase" evidence="3">
    <location>
        <begin position="50"/>
        <end position="124"/>
    </location>
</feature>
<comment type="similarity">
    <text evidence="1">Belongs to the thioesterase PaaI family.</text>
</comment>
<dbReference type="Proteomes" id="UP000515240">
    <property type="component" value="Chromosome"/>
</dbReference>
<dbReference type="AlphaFoldDB" id="A0A7G5EL81"/>
<dbReference type="SUPFAM" id="SSF54637">
    <property type="entry name" value="Thioesterase/thiol ester dehydrase-isomerase"/>
    <property type="match status" value="1"/>
</dbReference>
<evidence type="ECO:0000259" key="3">
    <source>
        <dbReference type="Pfam" id="PF03061"/>
    </source>
</evidence>
<name>A0A7G5EL81_9BURK</name>
<dbReference type="InterPro" id="IPR006683">
    <property type="entry name" value="Thioestr_dom"/>
</dbReference>
<gene>
    <name evidence="4" type="ORF">HS961_18995</name>
</gene>
<dbReference type="InterPro" id="IPR039298">
    <property type="entry name" value="ACOT13"/>
</dbReference>
<dbReference type="KEGG" id="cpis:HS961_18995"/>
<dbReference type="EMBL" id="CP058554">
    <property type="protein sequence ID" value="QMV74756.1"/>
    <property type="molecule type" value="Genomic_DNA"/>
</dbReference>
<evidence type="ECO:0000256" key="2">
    <source>
        <dbReference type="ARBA" id="ARBA00022801"/>
    </source>
</evidence>
<protein>
    <submittedName>
        <fullName evidence="4">PaaI family thioesterase</fullName>
    </submittedName>
</protein>
<dbReference type="RefSeq" id="WP_182324673.1">
    <property type="nucleotide sequence ID" value="NZ_CP058554.1"/>
</dbReference>